<organism evidence="1 2">
    <name type="scientific">Methylosinus trichosporium (strain ATCC 35070 / NCIMB 11131 / UNIQEM 75 / OB3b)</name>
    <dbReference type="NCBI Taxonomy" id="595536"/>
    <lineage>
        <taxon>Bacteria</taxon>
        <taxon>Pseudomonadati</taxon>
        <taxon>Pseudomonadota</taxon>
        <taxon>Alphaproteobacteria</taxon>
        <taxon>Hyphomicrobiales</taxon>
        <taxon>Methylocystaceae</taxon>
        <taxon>Methylosinus</taxon>
    </lineage>
</organism>
<evidence type="ECO:0000313" key="2">
    <source>
        <dbReference type="Proteomes" id="UP000230709"/>
    </source>
</evidence>
<protein>
    <submittedName>
        <fullName evidence="1">Uncharacterized protein</fullName>
    </submittedName>
</protein>
<accession>A0A2D2CXE1</accession>
<reference evidence="2" key="1">
    <citation type="submission" date="2017-10" db="EMBL/GenBank/DDBJ databases">
        <title>Completed PacBio SMRT sequence of Methylosinus trichosporium OB3b reveals presence of a third large plasmid.</title>
        <authorList>
            <person name="Charles T.C."/>
            <person name="Lynch M.D.J."/>
            <person name="Heil J.R."/>
            <person name="Cheng J."/>
        </authorList>
    </citation>
    <scope>NUCLEOTIDE SEQUENCE [LARGE SCALE GENOMIC DNA]</scope>
    <source>
        <strain evidence="2">OB3b</strain>
    </source>
</reference>
<gene>
    <name evidence="1" type="ORF">CQW49_05245</name>
</gene>
<sequence length="215" mass="23357">MTGAPEPADDLEELDIVEKLQNIDERLHGLSLAFAGADLASDAFLALSAILDDARDRCAALSETLRSQDARKRARGEPRVGRVFFDEQGAALAESVAALAQSVAALDSAADPIFAAIERHNALRKVYVRLLNRIDIDGEGRIDADEDQRIFERAARRDAEALNTVAKTAPTTFAGLVAALRYLADYDTETRALPRFVFTVADAYPDLTRIKGVGE</sequence>
<name>A0A2D2CXE1_METT3</name>
<dbReference type="STRING" id="595536.GCA_000178815_04110"/>
<dbReference type="KEGG" id="mtw:CQW49_05245"/>
<dbReference type="AlphaFoldDB" id="A0A2D2CXE1"/>
<proteinExistence type="predicted"/>
<dbReference type="Proteomes" id="UP000230709">
    <property type="component" value="Chromosome"/>
</dbReference>
<keyword evidence="2" id="KW-1185">Reference proteome</keyword>
<dbReference type="EMBL" id="CP023737">
    <property type="protein sequence ID" value="ATQ67364.1"/>
    <property type="molecule type" value="Genomic_DNA"/>
</dbReference>
<evidence type="ECO:0000313" key="1">
    <source>
        <dbReference type="EMBL" id="ATQ67364.1"/>
    </source>
</evidence>